<gene>
    <name evidence="1" type="ORF">P4S50_08100</name>
</gene>
<sequence>MKIVKIAMDTGLTGISEKIMPILRDIVNEIAEISWESLIAFLCISGILFLTGNEFGAKKVAKDAVYGWIIIQLANMLAGH</sequence>
<accession>A0ABY8EJN8</accession>
<evidence type="ECO:0000313" key="2">
    <source>
        <dbReference type="Proteomes" id="UP001222800"/>
    </source>
</evidence>
<protein>
    <submittedName>
        <fullName evidence="1">Uncharacterized protein</fullName>
    </submittedName>
</protein>
<dbReference type="Proteomes" id="UP001222800">
    <property type="component" value="Chromosome"/>
</dbReference>
<dbReference type="RefSeq" id="WP_277734290.1">
    <property type="nucleotide sequence ID" value="NZ_CP120733.1"/>
</dbReference>
<evidence type="ECO:0000313" key="1">
    <source>
        <dbReference type="EMBL" id="WFD12027.1"/>
    </source>
</evidence>
<dbReference type="EMBL" id="CP120733">
    <property type="protein sequence ID" value="WFD12027.1"/>
    <property type="molecule type" value="Genomic_DNA"/>
</dbReference>
<keyword evidence="2" id="KW-1185">Reference proteome</keyword>
<reference evidence="1 2" key="1">
    <citation type="submission" date="2023-03" db="EMBL/GenBank/DDBJ databases">
        <title>Complete genome sequence of Tepidibacter sp. SWIR-1, isolated from a deep-sea hydrothermal vent.</title>
        <authorList>
            <person name="Li X."/>
        </authorList>
    </citation>
    <scope>NUCLEOTIDE SEQUENCE [LARGE SCALE GENOMIC DNA]</scope>
    <source>
        <strain evidence="1 2">SWIR-1</strain>
    </source>
</reference>
<proteinExistence type="predicted"/>
<name>A0ABY8EJN8_9FIRM</name>
<organism evidence="1 2">
    <name type="scientific">Tepidibacter hydrothermalis</name>
    <dbReference type="NCBI Taxonomy" id="3036126"/>
    <lineage>
        <taxon>Bacteria</taxon>
        <taxon>Bacillati</taxon>
        <taxon>Bacillota</taxon>
        <taxon>Clostridia</taxon>
        <taxon>Peptostreptococcales</taxon>
        <taxon>Peptostreptococcaceae</taxon>
        <taxon>Tepidibacter</taxon>
    </lineage>
</organism>